<comment type="caution">
    <text evidence="2">The sequence shown here is derived from an EMBL/GenBank/DDBJ whole genome shotgun (WGS) entry which is preliminary data.</text>
</comment>
<keyword evidence="3" id="KW-1185">Reference proteome</keyword>
<dbReference type="InterPro" id="IPR000477">
    <property type="entry name" value="RT_dom"/>
</dbReference>
<gene>
    <name evidence="2" type="ORF">PACLA_8A027237</name>
</gene>
<organism evidence="2 3">
    <name type="scientific">Paramuricea clavata</name>
    <name type="common">Red gorgonian</name>
    <name type="synonym">Violescent sea-whip</name>
    <dbReference type="NCBI Taxonomy" id="317549"/>
    <lineage>
        <taxon>Eukaryota</taxon>
        <taxon>Metazoa</taxon>
        <taxon>Cnidaria</taxon>
        <taxon>Anthozoa</taxon>
        <taxon>Octocorallia</taxon>
        <taxon>Malacalcyonacea</taxon>
        <taxon>Plexauridae</taxon>
        <taxon>Paramuricea</taxon>
    </lineage>
</organism>
<evidence type="ECO:0000259" key="1">
    <source>
        <dbReference type="Pfam" id="PF00078"/>
    </source>
</evidence>
<name>A0A7D9DKE4_PARCT</name>
<feature type="domain" description="Reverse transcriptase" evidence="1">
    <location>
        <begin position="379"/>
        <end position="481"/>
    </location>
</feature>
<proteinExistence type="predicted"/>
<sequence>MGEFDLISVNSQVGCTGPIETFYSNGGLVRTTTDHILVPRNYASFILHSAVIPDCCKNMSYHLPISCSINVDLVTKVPNLSMKQLCWKNVKYGNVLQKYQNALGTALQNDPVFSSEAITPNAIEQLVDQTVSHLKITADKTIPTRVFKPVRKRYWNPTLTSLNREVKTCWRKWLYEGKPRDNNNQFFKDYKKAKYNFRKAQRQAIHENEVNGFVKLERQHDIERSKFYNRISKLKKPKRVNNGEVLEIDGNRVSNDSEVLDVWRQHYCNLYTPKDNPNFDNDFKKFVENKLVQFHTDSYGNDDPLDNPFQFDEVADVCSKLPNGKASGPDQLSYEHVKFGGNLLFEVLTKIFNAVRELEYVTGAWSIGNIFSLFKGGKKNRFNKENYRGITLLNIVGKIFERLILNRWIPKFETMGIPNNYQFAYQADKSCTLASFVLQDTINHNVERGSKVYCCFLDSSKAFDSVWLDGLFYKLFLLVLQDRGDLNLRKIGIRNGKPRYIECRNFKNFSESKFKKDLKSTHWPIINEFDDVNDACDTWRSVFSEVIEKHAPVRSFRVRNKPSPWLNSELKYLMINRDKLKKKAISSNNSESLSAYKQQRNFVNNKIRKAKKAYFQDELNRNVNNVKETWKILNNALGKKSDNIEINTLSSDSGEILTESFDIANSLNKHFVGIGPKLASNVPLLGKVATAKDYMTQVESSFEFQKIDSKDVFKLINKLNLRKASGCDKISNRLLKISGPYIYEALTNLFNLSLTTNKFPTRWKIAKVFPLHKTEERDNANNYRPISVLSSIARLFERLVYNQMYAYLSKHRLINTRQSGFRSLHSTMTALLDMTNQWCFNID</sequence>
<dbReference type="PANTHER" id="PTHR47510:SF3">
    <property type="entry name" value="ENDO_EXONUCLEASE_PHOSPHATASE DOMAIN-CONTAINING PROTEIN"/>
    <property type="match status" value="1"/>
</dbReference>
<evidence type="ECO:0000313" key="2">
    <source>
        <dbReference type="EMBL" id="CAB3987710.1"/>
    </source>
</evidence>
<dbReference type="Pfam" id="PF00078">
    <property type="entry name" value="RVT_1"/>
    <property type="match status" value="1"/>
</dbReference>
<protein>
    <recommendedName>
        <fullName evidence="1">Reverse transcriptase domain-containing protein</fullName>
    </recommendedName>
</protein>
<accession>A0A7D9DKE4</accession>
<dbReference type="Proteomes" id="UP001152795">
    <property type="component" value="Unassembled WGS sequence"/>
</dbReference>
<dbReference type="EMBL" id="CACRXK020001219">
    <property type="protein sequence ID" value="CAB3987710.1"/>
    <property type="molecule type" value="Genomic_DNA"/>
</dbReference>
<dbReference type="AlphaFoldDB" id="A0A7D9DKE4"/>
<evidence type="ECO:0000313" key="3">
    <source>
        <dbReference type="Proteomes" id="UP001152795"/>
    </source>
</evidence>
<dbReference type="OrthoDB" id="6781885at2759"/>
<reference evidence="2" key="1">
    <citation type="submission" date="2020-04" db="EMBL/GenBank/DDBJ databases">
        <authorList>
            <person name="Alioto T."/>
            <person name="Alioto T."/>
            <person name="Gomez Garrido J."/>
        </authorList>
    </citation>
    <scope>NUCLEOTIDE SEQUENCE</scope>
    <source>
        <strain evidence="2">A484AB</strain>
    </source>
</reference>
<dbReference type="PANTHER" id="PTHR47510">
    <property type="entry name" value="REVERSE TRANSCRIPTASE DOMAIN-CONTAINING PROTEIN"/>
    <property type="match status" value="1"/>
</dbReference>